<dbReference type="PROSITE" id="PS50082">
    <property type="entry name" value="WD_REPEATS_2"/>
    <property type="match status" value="5"/>
</dbReference>
<evidence type="ECO:0000256" key="3">
    <source>
        <dbReference type="RuleBase" id="RU369034"/>
    </source>
</evidence>
<keyword evidence="3" id="KW-0507">mRNA processing</keyword>
<keyword evidence="6" id="KW-1185">Reference proteome</keyword>
<dbReference type="AlphaFoldDB" id="A0A8K0NRD3"/>
<dbReference type="PANTHER" id="PTHR22836">
    <property type="entry name" value="WD40 REPEAT PROTEIN"/>
    <property type="match status" value="1"/>
</dbReference>
<feature type="repeat" description="WD" evidence="2">
    <location>
        <begin position="298"/>
        <end position="339"/>
    </location>
</feature>
<evidence type="ECO:0000313" key="6">
    <source>
        <dbReference type="Proteomes" id="UP000812966"/>
    </source>
</evidence>
<evidence type="ECO:0000313" key="5">
    <source>
        <dbReference type="EMBL" id="KAG7562201.1"/>
    </source>
</evidence>
<evidence type="ECO:0000256" key="4">
    <source>
        <dbReference type="SAM" id="MobiDB-lite"/>
    </source>
</evidence>
<dbReference type="SUPFAM" id="SSF50978">
    <property type="entry name" value="WD40 repeat-like"/>
    <property type="match status" value="1"/>
</dbReference>
<dbReference type="GO" id="GO:0005847">
    <property type="term" value="C:mRNA cleavage and polyadenylation specificity factor complex"/>
    <property type="evidence" value="ECO:0007669"/>
    <property type="project" value="TreeGrafter"/>
</dbReference>
<keyword evidence="3" id="KW-0539">Nucleus</keyword>
<dbReference type="Pfam" id="PF00400">
    <property type="entry name" value="WD40"/>
    <property type="match status" value="6"/>
</dbReference>
<dbReference type="InterPro" id="IPR001680">
    <property type="entry name" value="WD40_rpt"/>
</dbReference>
<dbReference type="PROSITE" id="PS50294">
    <property type="entry name" value="WD_REPEATS_REGION"/>
    <property type="match status" value="5"/>
</dbReference>
<feature type="repeat" description="WD" evidence="2">
    <location>
        <begin position="387"/>
        <end position="418"/>
    </location>
</feature>
<dbReference type="Proteomes" id="UP000812966">
    <property type="component" value="Unassembled WGS sequence"/>
</dbReference>
<feature type="region of interest" description="Disordered" evidence="4">
    <location>
        <begin position="435"/>
        <end position="509"/>
    </location>
</feature>
<evidence type="ECO:0000256" key="2">
    <source>
        <dbReference type="PROSITE-ProRule" id="PRU00221"/>
    </source>
</evidence>
<dbReference type="CDD" id="cd00200">
    <property type="entry name" value="WD40"/>
    <property type="match status" value="1"/>
</dbReference>
<dbReference type="GO" id="GO:0031124">
    <property type="term" value="P:mRNA 3'-end processing"/>
    <property type="evidence" value="ECO:0007669"/>
    <property type="project" value="UniProtKB-UniRule"/>
</dbReference>
<sequence>MSEPDSRSTIQAPASKRRQPWRPTKHLLPSQPPRDEQIKEEIYNNSVAAAEQWGGALDFAGRAPKRLKPRRTVDYSAGAARWQTLRKLRSGLPQPPVVYPGASNMCKLLPPGAYISNPVASICEVFVHGSTNKERSPISVAKWAPDGRWCLTGNQMGQFTIWNGATFNFESLKQAHDHPIRSLAYSHSGLFFLSGDQGGILKYYTPTINNLESLTAHREAVRSISFSPNDEKFVTGGDDGGVKIWNFGSRQEEKVLSGHGWDVRCVDWHPSKGLVASGSKDMLVKFWDPRSGKDLSTLRTHKAVINALEWSRNGHLVATAGGDGLVRLFDIRTFKELEPLKGHPKEVTSVTWHPVHSNILSSGGMDGSISHWCIDQADPTTPVVTLEAAHDSTVWALDYHPLGYVLASASKDYSTRFWCRARATGGQETDRWHVGDAASEAAGKPKWSQRVEEDDQDEAMPLPGLGAPAAATVSTTRPMPNAQNTTRPGDFSLPGLSAAMPAPTLPPPSSMQMQMPPLPGMPQPTMMQPQQQQMAPSALPGMNLMPNMPYGMPPPNQSYGPGAGAMPRQNNHNGPPPGFMPPPQGQETVAGRRGGPLPSQEQMLQQIGYEPPQWGGNRGRRR</sequence>
<dbReference type="InterPro" id="IPR045245">
    <property type="entry name" value="Pfs2-like"/>
</dbReference>
<feature type="region of interest" description="Disordered" evidence="4">
    <location>
        <begin position="555"/>
        <end position="622"/>
    </location>
</feature>
<feature type="compositionally biased region" description="Low complexity" evidence="4">
    <location>
        <begin position="461"/>
        <end position="471"/>
    </location>
</feature>
<dbReference type="EMBL" id="JABELV010000037">
    <property type="protein sequence ID" value="KAG7562201.1"/>
    <property type="molecule type" value="Genomic_DNA"/>
</dbReference>
<feature type="compositionally biased region" description="Pro residues" evidence="4">
    <location>
        <begin position="574"/>
        <end position="584"/>
    </location>
</feature>
<name>A0A8K0NRD3_9TREE</name>
<organism evidence="5 6">
    <name type="scientific">Filobasidium floriforme</name>
    <dbReference type="NCBI Taxonomy" id="5210"/>
    <lineage>
        <taxon>Eukaryota</taxon>
        <taxon>Fungi</taxon>
        <taxon>Dikarya</taxon>
        <taxon>Basidiomycota</taxon>
        <taxon>Agaricomycotina</taxon>
        <taxon>Tremellomycetes</taxon>
        <taxon>Filobasidiales</taxon>
        <taxon>Filobasidiaceae</taxon>
        <taxon>Filobasidium</taxon>
    </lineage>
</organism>
<dbReference type="InterPro" id="IPR036322">
    <property type="entry name" value="WD40_repeat_dom_sf"/>
</dbReference>
<comment type="subcellular location">
    <subcellularLocation>
        <location evidence="3">Nucleus</location>
    </subcellularLocation>
</comment>
<feature type="repeat" description="WD" evidence="2">
    <location>
        <begin position="256"/>
        <end position="297"/>
    </location>
</feature>
<comment type="function">
    <text evidence="3">Required for 3'-end cleavage and polyadenylation of pre-mRNAs.</text>
</comment>
<feature type="repeat" description="WD" evidence="2">
    <location>
        <begin position="340"/>
        <end position="372"/>
    </location>
</feature>
<protein>
    <recommendedName>
        <fullName evidence="1 3">Polyadenylation factor subunit 2</fullName>
    </recommendedName>
</protein>
<feature type="compositionally biased region" description="Basic residues" evidence="4">
    <location>
        <begin position="15"/>
        <end position="25"/>
    </location>
</feature>
<dbReference type="InterPro" id="IPR015943">
    <property type="entry name" value="WD40/YVTN_repeat-like_dom_sf"/>
</dbReference>
<dbReference type="PANTHER" id="PTHR22836:SF0">
    <property type="entry name" value="PRE-MRNA 3' END PROCESSING PROTEIN WDR33"/>
    <property type="match status" value="1"/>
</dbReference>
<dbReference type="Gene3D" id="2.130.10.10">
    <property type="entry name" value="YVTN repeat-like/Quinoprotein amine dehydrogenase"/>
    <property type="match status" value="2"/>
</dbReference>
<reference evidence="5" key="1">
    <citation type="submission" date="2020-04" db="EMBL/GenBank/DDBJ databases">
        <title>Analysis of mating type loci in Filobasidium floriforme.</title>
        <authorList>
            <person name="Nowrousian M."/>
        </authorList>
    </citation>
    <scope>NUCLEOTIDE SEQUENCE</scope>
    <source>
        <strain evidence="5">CBS 6242</strain>
    </source>
</reference>
<accession>A0A8K0NRD3</accession>
<comment type="caution">
    <text evidence="5">The sequence shown here is derived from an EMBL/GenBank/DDBJ whole genome shotgun (WGS) entry which is preliminary data.</text>
</comment>
<evidence type="ECO:0000256" key="1">
    <source>
        <dbReference type="ARBA" id="ARBA00026154"/>
    </source>
</evidence>
<dbReference type="SMART" id="SM00320">
    <property type="entry name" value="WD40"/>
    <property type="match status" value="7"/>
</dbReference>
<feature type="repeat" description="WD" evidence="2">
    <location>
        <begin position="214"/>
        <end position="255"/>
    </location>
</feature>
<gene>
    <name evidence="5" type="ORF">FFLO_02386</name>
</gene>
<keyword evidence="2" id="KW-0853">WD repeat</keyword>
<feature type="compositionally biased region" description="Polar residues" evidence="4">
    <location>
        <begin position="472"/>
        <end position="487"/>
    </location>
</feature>
<feature type="region of interest" description="Disordered" evidence="4">
    <location>
        <begin position="1"/>
        <end position="36"/>
    </location>
</feature>
<proteinExistence type="predicted"/>